<dbReference type="AlphaFoldDB" id="A0A1I2JM72"/>
<keyword evidence="4 5" id="KW-0720">Serine protease</keyword>
<feature type="transmembrane region" description="Helical" evidence="7">
    <location>
        <begin position="1037"/>
        <end position="1056"/>
    </location>
</feature>
<dbReference type="GO" id="GO:0006508">
    <property type="term" value="P:proteolysis"/>
    <property type="evidence" value="ECO:0007669"/>
    <property type="project" value="UniProtKB-KW"/>
</dbReference>
<dbReference type="InterPro" id="IPR022398">
    <property type="entry name" value="Peptidase_S8_His-AS"/>
</dbReference>
<keyword evidence="2 5" id="KW-0645">Protease</keyword>
<evidence type="ECO:0000259" key="9">
    <source>
        <dbReference type="Pfam" id="PF00082"/>
    </source>
</evidence>
<feature type="active site" description="Charge relay system" evidence="5">
    <location>
        <position position="574"/>
    </location>
</feature>
<keyword evidence="7" id="KW-0812">Transmembrane</keyword>
<name>A0A1I2JM72_9GAMM</name>
<evidence type="ECO:0000256" key="4">
    <source>
        <dbReference type="ARBA" id="ARBA00022825"/>
    </source>
</evidence>
<sequence>MLSPDRRRVWLLAGALACFSSAIAAFEPPSGTLTPTSDPIVAQGGPYLVSNPSGAATGDPVCDGEGAICDHFDLTLDLPASFRQANPNLAIRFQLDTDSPSGADDLDLYIRDAQTGELLGASATASADEASQILLTDLPDQIRVDVVPFAVAGATTTLTIGFVQGQAGAPADPCAIGSDTSEATATMDAAVQRDLAGLAADATYGAFVQFKAGTHKQHDALLASLGLTRVADFRRYARSVFASGPALAFRRLLDSPLVARIEHNRPLRYFGDTGPWATGVRVAQEAVSGGPYLDREGRPLTGRGITLGVIDGGLLGTHPDFAGRILHNFRLVDFLTGIGPSYVDVGEADSEAPGGGHGTHVTGTVAGSGAASDGGYPVDAAAPNVRGTYAGIAPEASIIHWGNGAGLLVLSAVNAYQHILDNADTFDPPLRAVNNSYGEIEPGTPYDPGSTQACLIKAIVQEKNIAMVFAAGNDGGDGSADRTSSYCKDPTPGVICVANYDDKGSGLRDGPLNSSSSRGKSGEPDTYPEIAAPGTLITSTCLQGAPSQVICTGGDDNAAETDWQPWYGTITGTSMASPHVTGALGLILQARPELTPAQLEELIRRTARKIGDGYEPDPEIPGGTIHVGYGSGLLDIPAALEALGVSKAGNPSAGGEQLLIDGDDDPLLPDAAADAVALSVTETVGANGQPGFLWQLRVAAGDGFSASPSLLYSLFYNVAGVPFVTAILADPDGVSIPEAGPGNTAVASSAERSGDVIRFFVPHAAIGFPGVGTPVHNIRVLVGNDASVLDYAPSPAGVPAAIAAFQPMFARPLTVLLDAGLPPPSSERSCLLPGLTQATSPAGQTGNGTPTGQDDLRQLWIAEPSDAPGKIVFTIKVDNLDPQPIPAYRWYAYFKISGDDNNYFVAMDTVQGAPRFIYGLRDSTESTIGTIPAVGGVGLFEELGELDASSGFDPDGTIRLVLDKSVLNIQTGQELSNIAASIRQTTNPVNGVGLTVDSAAAVGTYRVVGNDVCASADGDTGGGASGGGDRPRDAGRFGSGAFGLALALPLLLGLWVRRRMRH</sequence>
<keyword evidence="7" id="KW-0472">Membrane</keyword>
<dbReference type="Pfam" id="PF00082">
    <property type="entry name" value="Peptidase_S8"/>
    <property type="match status" value="1"/>
</dbReference>
<reference evidence="10 11" key="1">
    <citation type="submission" date="2016-10" db="EMBL/GenBank/DDBJ databases">
        <authorList>
            <person name="de Groot N.N."/>
        </authorList>
    </citation>
    <scope>NUCLEOTIDE SEQUENCE [LARGE SCALE GENOMIC DNA]</scope>
    <source>
        <strain evidence="10 11">DSM 23609</strain>
    </source>
</reference>
<keyword evidence="8" id="KW-0732">Signal</keyword>
<dbReference type="GO" id="GO:0004252">
    <property type="term" value="F:serine-type endopeptidase activity"/>
    <property type="evidence" value="ECO:0007669"/>
    <property type="project" value="UniProtKB-UniRule"/>
</dbReference>
<dbReference type="PANTHER" id="PTHR43806">
    <property type="entry name" value="PEPTIDASE S8"/>
    <property type="match status" value="1"/>
</dbReference>
<feature type="chain" id="PRO_5011504157" evidence="8">
    <location>
        <begin position="25"/>
        <end position="1062"/>
    </location>
</feature>
<dbReference type="PROSITE" id="PS51892">
    <property type="entry name" value="SUBTILASE"/>
    <property type="match status" value="1"/>
</dbReference>
<accession>A0A1I2JM72</accession>
<evidence type="ECO:0000256" key="1">
    <source>
        <dbReference type="ARBA" id="ARBA00011073"/>
    </source>
</evidence>
<comment type="similarity">
    <text evidence="1 5">Belongs to the peptidase S8 family.</text>
</comment>
<dbReference type="InterPro" id="IPR050131">
    <property type="entry name" value="Peptidase_S8_subtilisin-like"/>
</dbReference>
<evidence type="ECO:0000256" key="7">
    <source>
        <dbReference type="SAM" id="Phobius"/>
    </source>
</evidence>
<dbReference type="PROSITE" id="PS00137">
    <property type="entry name" value="SUBTILASE_HIS"/>
    <property type="match status" value="1"/>
</dbReference>
<feature type="active site" description="Charge relay system" evidence="5">
    <location>
        <position position="311"/>
    </location>
</feature>
<keyword evidence="3 5" id="KW-0378">Hydrolase</keyword>
<feature type="region of interest" description="Disordered" evidence="6">
    <location>
        <begin position="507"/>
        <end position="526"/>
    </location>
</feature>
<dbReference type="InterPro" id="IPR036852">
    <property type="entry name" value="Peptidase_S8/S53_dom_sf"/>
</dbReference>
<feature type="signal peptide" evidence="8">
    <location>
        <begin position="1"/>
        <end position="24"/>
    </location>
</feature>
<protein>
    <submittedName>
        <fullName evidence="10">Subtilase family protein</fullName>
    </submittedName>
</protein>
<gene>
    <name evidence="10" type="ORF">SAMN04488120_10858</name>
</gene>
<dbReference type="Proteomes" id="UP000199771">
    <property type="component" value="Unassembled WGS sequence"/>
</dbReference>
<dbReference type="EMBL" id="FOOC01000008">
    <property type="protein sequence ID" value="SFF54993.1"/>
    <property type="molecule type" value="Genomic_DNA"/>
</dbReference>
<evidence type="ECO:0000256" key="2">
    <source>
        <dbReference type="ARBA" id="ARBA00022670"/>
    </source>
</evidence>
<dbReference type="Gene3D" id="3.40.50.200">
    <property type="entry name" value="Peptidase S8/S53 domain"/>
    <property type="match status" value="1"/>
</dbReference>
<evidence type="ECO:0000256" key="6">
    <source>
        <dbReference type="SAM" id="MobiDB-lite"/>
    </source>
</evidence>
<keyword evidence="11" id="KW-1185">Reference proteome</keyword>
<dbReference type="InterPro" id="IPR015500">
    <property type="entry name" value="Peptidase_S8_subtilisin-rel"/>
</dbReference>
<dbReference type="PRINTS" id="PR00723">
    <property type="entry name" value="SUBTILISIN"/>
</dbReference>
<proteinExistence type="inferred from homology"/>
<dbReference type="SUPFAM" id="SSF52743">
    <property type="entry name" value="Subtilisin-like"/>
    <property type="match status" value="1"/>
</dbReference>
<feature type="domain" description="Peptidase S8/S53" evidence="9">
    <location>
        <begin position="302"/>
        <end position="612"/>
    </location>
</feature>
<dbReference type="STRING" id="1076937.SAMN04488120_10858"/>
<evidence type="ECO:0000256" key="3">
    <source>
        <dbReference type="ARBA" id="ARBA00022801"/>
    </source>
</evidence>
<evidence type="ECO:0000313" key="11">
    <source>
        <dbReference type="Proteomes" id="UP000199771"/>
    </source>
</evidence>
<evidence type="ECO:0000256" key="8">
    <source>
        <dbReference type="SAM" id="SignalP"/>
    </source>
</evidence>
<feature type="active site" description="Charge relay system" evidence="5">
    <location>
        <position position="357"/>
    </location>
</feature>
<dbReference type="InterPro" id="IPR023828">
    <property type="entry name" value="Peptidase_S8_Ser-AS"/>
</dbReference>
<keyword evidence="7" id="KW-1133">Transmembrane helix</keyword>
<dbReference type="RefSeq" id="WP_091534060.1">
    <property type="nucleotide sequence ID" value="NZ_FOOC01000008.1"/>
</dbReference>
<evidence type="ECO:0000313" key="10">
    <source>
        <dbReference type="EMBL" id="SFF54993.1"/>
    </source>
</evidence>
<dbReference type="InterPro" id="IPR000209">
    <property type="entry name" value="Peptidase_S8/S53_dom"/>
</dbReference>
<dbReference type="OrthoDB" id="9790784at2"/>
<evidence type="ECO:0000256" key="5">
    <source>
        <dbReference type="PROSITE-ProRule" id="PRU01240"/>
    </source>
</evidence>
<organism evidence="10 11">
    <name type="scientific">Fontimonas thermophila</name>
    <dbReference type="NCBI Taxonomy" id="1076937"/>
    <lineage>
        <taxon>Bacteria</taxon>
        <taxon>Pseudomonadati</taxon>
        <taxon>Pseudomonadota</taxon>
        <taxon>Gammaproteobacteria</taxon>
        <taxon>Nevskiales</taxon>
        <taxon>Nevskiaceae</taxon>
        <taxon>Fontimonas</taxon>
    </lineage>
</organism>
<dbReference type="PROSITE" id="PS00138">
    <property type="entry name" value="SUBTILASE_SER"/>
    <property type="match status" value="1"/>
</dbReference>
<dbReference type="PANTHER" id="PTHR43806:SF11">
    <property type="entry name" value="CEREVISIN-RELATED"/>
    <property type="match status" value="1"/>
</dbReference>